<dbReference type="Gene3D" id="2.40.40.10">
    <property type="entry name" value="RlpA-like domain"/>
    <property type="match status" value="1"/>
</dbReference>
<dbReference type="Proteomes" id="UP000565262">
    <property type="component" value="Unassembled WGS sequence"/>
</dbReference>
<evidence type="ECO:0000259" key="7">
    <source>
        <dbReference type="PROSITE" id="PS51724"/>
    </source>
</evidence>
<dbReference type="GO" id="GO:0008932">
    <property type="term" value="F:lytic endotransglycosylase activity"/>
    <property type="evidence" value="ECO:0007669"/>
    <property type="project" value="UniProtKB-UniRule"/>
</dbReference>
<dbReference type="Pfam" id="PF05036">
    <property type="entry name" value="SPOR"/>
    <property type="match status" value="1"/>
</dbReference>
<organism evidence="8 9">
    <name type="scientific">Oceanospirillum sediminis</name>
    <dbReference type="NCBI Taxonomy" id="2760088"/>
    <lineage>
        <taxon>Bacteria</taxon>
        <taxon>Pseudomonadati</taxon>
        <taxon>Pseudomonadota</taxon>
        <taxon>Gammaproteobacteria</taxon>
        <taxon>Oceanospirillales</taxon>
        <taxon>Oceanospirillaceae</taxon>
        <taxon>Oceanospirillum</taxon>
    </lineage>
</organism>
<dbReference type="Gene3D" id="3.30.70.1070">
    <property type="entry name" value="Sporulation related repeat"/>
    <property type="match status" value="1"/>
</dbReference>
<dbReference type="GO" id="GO:0005886">
    <property type="term" value="C:plasma membrane"/>
    <property type="evidence" value="ECO:0007669"/>
    <property type="project" value="UniProtKB-SubCell"/>
</dbReference>
<dbReference type="PANTHER" id="PTHR34183:SF1">
    <property type="entry name" value="ENDOLYTIC PEPTIDOGLYCAN TRANSGLYCOSYLASE RLPA"/>
    <property type="match status" value="1"/>
</dbReference>
<feature type="chain" id="PRO_5033194657" description="Endolytic peptidoglycan transglycosylase RlpA" evidence="6">
    <location>
        <begin position="21"/>
        <end position="276"/>
    </location>
</feature>
<keyword evidence="4" id="KW-0472">Membrane</keyword>
<keyword evidence="4" id="KW-1003">Cell membrane</keyword>
<protein>
    <recommendedName>
        <fullName evidence="4">Endolytic peptidoglycan transglycosylase RlpA</fullName>
        <ecNumber evidence="4">4.2.2.-</ecNumber>
    </recommendedName>
</protein>
<dbReference type="GO" id="GO:0042834">
    <property type="term" value="F:peptidoglycan binding"/>
    <property type="evidence" value="ECO:0007669"/>
    <property type="project" value="InterPro"/>
</dbReference>
<gene>
    <name evidence="4" type="primary">rlpA</name>
    <name evidence="8" type="ORF">H4O21_02650</name>
</gene>
<dbReference type="AlphaFoldDB" id="A0A839ILY6"/>
<evidence type="ECO:0000256" key="4">
    <source>
        <dbReference type="HAMAP-Rule" id="MF_02071"/>
    </source>
</evidence>
<dbReference type="SUPFAM" id="SSF50685">
    <property type="entry name" value="Barwin-like endoglucanases"/>
    <property type="match status" value="1"/>
</dbReference>
<dbReference type="GO" id="GO:0000270">
    <property type="term" value="P:peptidoglycan metabolic process"/>
    <property type="evidence" value="ECO:0007669"/>
    <property type="project" value="UniProtKB-UniRule"/>
</dbReference>
<dbReference type="FunFam" id="2.40.40.10:FF:000003">
    <property type="entry name" value="Endolytic peptidoglycan transglycosylase RlpA"/>
    <property type="match status" value="1"/>
</dbReference>
<dbReference type="Pfam" id="PF03330">
    <property type="entry name" value="DPBB_1"/>
    <property type="match status" value="1"/>
</dbReference>
<keyword evidence="2 4" id="KW-0456">Lyase</keyword>
<accession>A0A839ILY6</accession>
<keyword evidence="9" id="KW-1185">Reference proteome</keyword>
<dbReference type="InterPro" id="IPR009009">
    <property type="entry name" value="RlpA-like_DPBB"/>
</dbReference>
<proteinExistence type="inferred from homology"/>
<dbReference type="InterPro" id="IPR007730">
    <property type="entry name" value="SPOR-like_dom"/>
</dbReference>
<evidence type="ECO:0000313" key="8">
    <source>
        <dbReference type="EMBL" id="MBB1485509.1"/>
    </source>
</evidence>
<dbReference type="PROSITE" id="PS51724">
    <property type="entry name" value="SPOR"/>
    <property type="match status" value="1"/>
</dbReference>
<dbReference type="InterPro" id="IPR036680">
    <property type="entry name" value="SPOR-like_sf"/>
</dbReference>
<comment type="caution">
    <text evidence="8">The sequence shown here is derived from an EMBL/GenBank/DDBJ whole genome shotgun (WGS) entry which is preliminary data.</text>
</comment>
<evidence type="ECO:0000256" key="5">
    <source>
        <dbReference type="RuleBase" id="RU003495"/>
    </source>
</evidence>
<keyword evidence="3 4" id="KW-0961">Cell wall biogenesis/degradation</keyword>
<keyword evidence="4" id="KW-0449">Lipoprotein</keyword>
<evidence type="ECO:0000256" key="3">
    <source>
        <dbReference type="ARBA" id="ARBA00023316"/>
    </source>
</evidence>
<comment type="subcellular location">
    <subcellularLocation>
        <location evidence="4">Cell membrane</location>
        <topology evidence="4">Lipid-anchor</topology>
    </subcellularLocation>
</comment>
<dbReference type="PANTHER" id="PTHR34183">
    <property type="entry name" value="ENDOLYTIC PEPTIDOGLYCAN TRANSGLYCOSYLASE RLPA"/>
    <property type="match status" value="1"/>
</dbReference>
<dbReference type="GO" id="GO:0071555">
    <property type="term" value="P:cell wall organization"/>
    <property type="evidence" value="ECO:0007669"/>
    <property type="project" value="UniProtKB-KW"/>
</dbReference>
<dbReference type="SUPFAM" id="SSF110997">
    <property type="entry name" value="Sporulation related repeat"/>
    <property type="match status" value="1"/>
</dbReference>
<comment type="similarity">
    <text evidence="4 5">Belongs to the RlpA family.</text>
</comment>
<dbReference type="PROSITE" id="PS51257">
    <property type="entry name" value="PROKAR_LIPOPROTEIN"/>
    <property type="match status" value="1"/>
</dbReference>
<feature type="signal peptide" evidence="6">
    <location>
        <begin position="1"/>
        <end position="20"/>
    </location>
</feature>
<sequence>MKYMILTRLRLALLTSVVFLFTGCGNDPVPGSRYKLAQDEAPDQPYDQSLIKELTPVYEAPSAAGNKSPYMVWGKSYTVLPDSKGYRAEGTASWYGKKFHGYKTSNGEVYDMYQLSAAHKSLPLPSYVLVTNLENNRQVLVRVNDRGPFHGDRVIDLSYAAAIRLDMLDKGTARVRLEAIDPVTWNGGMDRKLNQLTPPVLVQVAAMSKAESAEKIRFNLSKKTGQAIRVVSSERNQKQLHKVQIGPVQTRSELRALMDVLIKAGFSRPIIIQVGR</sequence>
<dbReference type="InterPro" id="IPR036908">
    <property type="entry name" value="RlpA-like_sf"/>
</dbReference>
<dbReference type="CDD" id="cd22268">
    <property type="entry name" value="DPBB_RlpA-like"/>
    <property type="match status" value="1"/>
</dbReference>
<dbReference type="NCBIfam" id="TIGR00413">
    <property type="entry name" value="rlpA"/>
    <property type="match status" value="1"/>
</dbReference>
<name>A0A839ILY6_9GAMM</name>
<comment type="function">
    <text evidence="4">Lytic transglycosylase with a strong preference for naked glycan strands that lack stem peptides.</text>
</comment>
<keyword evidence="4" id="KW-0564">Palmitate</keyword>
<evidence type="ECO:0000256" key="2">
    <source>
        <dbReference type="ARBA" id="ARBA00023239"/>
    </source>
</evidence>
<dbReference type="EMBL" id="JACJFM010000002">
    <property type="protein sequence ID" value="MBB1485509.1"/>
    <property type="molecule type" value="Genomic_DNA"/>
</dbReference>
<evidence type="ECO:0000256" key="1">
    <source>
        <dbReference type="ARBA" id="ARBA00022729"/>
    </source>
</evidence>
<feature type="domain" description="SPOR" evidence="7">
    <location>
        <begin position="194"/>
        <end position="274"/>
    </location>
</feature>
<evidence type="ECO:0000256" key="6">
    <source>
        <dbReference type="SAM" id="SignalP"/>
    </source>
</evidence>
<dbReference type="GO" id="GO:0009279">
    <property type="term" value="C:cell outer membrane"/>
    <property type="evidence" value="ECO:0007669"/>
    <property type="project" value="TreeGrafter"/>
</dbReference>
<evidence type="ECO:0000313" key="9">
    <source>
        <dbReference type="Proteomes" id="UP000565262"/>
    </source>
</evidence>
<dbReference type="HAMAP" id="MF_02071">
    <property type="entry name" value="RlpA"/>
    <property type="match status" value="1"/>
</dbReference>
<dbReference type="EC" id="4.2.2.-" evidence="4"/>
<dbReference type="InterPro" id="IPR034718">
    <property type="entry name" value="RlpA"/>
</dbReference>
<keyword evidence="1 6" id="KW-0732">Signal</keyword>
<reference evidence="8 9" key="1">
    <citation type="submission" date="2020-08" db="EMBL/GenBank/DDBJ databases">
        <title>Oceanospirillum sp. nov. isolated from marine sediment.</title>
        <authorList>
            <person name="Ji X."/>
        </authorList>
    </citation>
    <scope>NUCLEOTIDE SEQUENCE [LARGE SCALE GENOMIC DNA]</scope>
    <source>
        <strain evidence="8 9">D5</strain>
    </source>
</reference>
<dbReference type="InterPro" id="IPR012997">
    <property type="entry name" value="RplA"/>
</dbReference>